<reference evidence="3 4" key="1">
    <citation type="submission" date="2016-12" db="EMBL/GenBank/DDBJ databases">
        <title>The genomes of Aspergillus section Nigri reveals drivers in fungal speciation.</title>
        <authorList>
            <consortium name="DOE Joint Genome Institute"/>
            <person name="Vesth T.C."/>
            <person name="Nybo J."/>
            <person name="Theobald S."/>
            <person name="Brandl J."/>
            <person name="Frisvad J.C."/>
            <person name="Nielsen K.F."/>
            <person name="Lyhne E.K."/>
            <person name="Kogle M.E."/>
            <person name="Kuo A."/>
            <person name="Riley R."/>
            <person name="Clum A."/>
            <person name="Nolan M."/>
            <person name="Lipzen A."/>
            <person name="Salamov A."/>
            <person name="Henrissat B."/>
            <person name="Wiebenga A."/>
            <person name="De Vries R.P."/>
            <person name="Grigoriev I.V."/>
            <person name="Mortensen U.H."/>
            <person name="Andersen M.R."/>
            <person name="Baker S.E."/>
        </authorList>
    </citation>
    <scope>NUCLEOTIDE SEQUENCE [LARGE SCALE GENOMIC DNA]</scope>
    <source>
        <strain evidence="3 4">IBT 23096</strain>
    </source>
</reference>
<evidence type="ECO:0000313" key="3">
    <source>
        <dbReference type="EMBL" id="PLB48097.1"/>
    </source>
</evidence>
<dbReference type="SUPFAM" id="SSF53067">
    <property type="entry name" value="Actin-like ATPase domain"/>
    <property type="match status" value="2"/>
</dbReference>
<organism evidence="3 4">
    <name type="scientific">Aspergillus steynii IBT 23096</name>
    <dbReference type="NCBI Taxonomy" id="1392250"/>
    <lineage>
        <taxon>Eukaryota</taxon>
        <taxon>Fungi</taxon>
        <taxon>Dikarya</taxon>
        <taxon>Ascomycota</taxon>
        <taxon>Pezizomycotina</taxon>
        <taxon>Eurotiomycetes</taxon>
        <taxon>Eurotiomycetidae</taxon>
        <taxon>Eurotiales</taxon>
        <taxon>Aspergillaceae</taxon>
        <taxon>Aspergillus</taxon>
        <taxon>Aspergillus subgen. Circumdati</taxon>
    </lineage>
</organism>
<dbReference type="EMBL" id="MSFO01000005">
    <property type="protein sequence ID" value="PLB48097.1"/>
    <property type="molecule type" value="Genomic_DNA"/>
</dbReference>
<comment type="caution">
    <text evidence="3">The sequence shown here is derived from an EMBL/GenBank/DDBJ whole genome shotgun (WGS) entry which is preliminary data.</text>
</comment>
<keyword evidence="2" id="KW-0067">ATP-binding</keyword>
<protein>
    <submittedName>
        <fullName evidence="3">Actin-like ATPase domain-containing protein</fullName>
    </submittedName>
</protein>
<dbReference type="OrthoDB" id="2963168at2759"/>
<dbReference type="PANTHER" id="PTHR14187">
    <property type="entry name" value="ALPHA KINASE/ELONGATION FACTOR 2 KINASE"/>
    <property type="match status" value="1"/>
</dbReference>
<dbReference type="Proteomes" id="UP000234275">
    <property type="component" value="Unassembled WGS sequence"/>
</dbReference>
<dbReference type="CDD" id="cd10170">
    <property type="entry name" value="ASKHA_NBD_HSP70"/>
    <property type="match status" value="1"/>
</dbReference>
<dbReference type="PRINTS" id="PR00301">
    <property type="entry name" value="HEATSHOCK70"/>
</dbReference>
<evidence type="ECO:0000256" key="2">
    <source>
        <dbReference type="ARBA" id="ARBA00022840"/>
    </source>
</evidence>
<evidence type="ECO:0000256" key="1">
    <source>
        <dbReference type="ARBA" id="ARBA00022741"/>
    </source>
</evidence>
<dbReference type="RefSeq" id="XP_024703399.1">
    <property type="nucleotide sequence ID" value="XM_024844357.1"/>
</dbReference>
<dbReference type="PANTHER" id="PTHR14187:SF82">
    <property type="entry name" value="FAMILY CHAPERONE, PUTATIVE (AFU_ORTHOLOGUE AFUA_7G08575)-RELATED"/>
    <property type="match status" value="1"/>
</dbReference>
<dbReference type="GO" id="GO:0005524">
    <property type="term" value="F:ATP binding"/>
    <property type="evidence" value="ECO:0007669"/>
    <property type="project" value="UniProtKB-KW"/>
</dbReference>
<dbReference type="Pfam" id="PF00012">
    <property type="entry name" value="HSP70"/>
    <property type="match status" value="1"/>
</dbReference>
<dbReference type="GO" id="GO:0140662">
    <property type="term" value="F:ATP-dependent protein folding chaperone"/>
    <property type="evidence" value="ECO:0007669"/>
    <property type="project" value="InterPro"/>
</dbReference>
<evidence type="ECO:0000313" key="4">
    <source>
        <dbReference type="Proteomes" id="UP000234275"/>
    </source>
</evidence>
<dbReference type="Gene3D" id="3.30.420.40">
    <property type="match status" value="2"/>
</dbReference>
<sequence length="573" mass="64514">MPDASMKEQIIVAVDFGTTYSGVAWASTNNPDNHTVINIWPRNKSGTINGMTSDKVPSEIAYEYDDSGPKSLWGFQIPSDMPRVKWVKLQLAPELKLKFETLLSSTYKDRRDNPIPYHSTHEQAVTDYLCHLYEQIIKVLKTQKSPSITSNDLKFVLTVPAMWSEKAKVATIKCAHAAGFGEASDIRIISEPEAAAVHALCASNPHGLEVDDTVVLLDAGGGTCDLITFSIVELKPTLRLKEAAPGDGSLCGSTFLNRKFEEFLENRLSSAPEWGLDTLNGAMDRFETAVKRGFDGNPEELFNITVPGIPDNEIFGVKRGRLQMTGSEMSQLFLPVLGEIINLAKKQVQISKKEVKAIILVGGFGQSPYLQKLLRDSLPEIEILVPSDGWTAVVRGALRKTLGEMSSSAPQIRIESRKARKHYGLLIRTDFDRAVHDRNKKYWHEFEGNYVIDVMEWFIKKGESIKEAKPVITKWCKHQRVSEGPFDSIHVTLYELDTDTSSLYFNRQTKRHAVLNPQLDKIQKDRLETCIGADGEEYYEISFEIHAVYYSAHCEYTLWYEGKDHGRVKVDYV</sequence>
<gene>
    <name evidence="3" type="ORF">P170DRAFT_359469</name>
</gene>
<dbReference type="AlphaFoldDB" id="A0A2I2G5E2"/>
<dbReference type="VEuPathDB" id="FungiDB:P170DRAFT_359469"/>
<accession>A0A2I2G5E2</accession>
<name>A0A2I2G5E2_9EURO</name>
<keyword evidence="4" id="KW-1185">Reference proteome</keyword>
<keyword evidence="1" id="KW-0547">Nucleotide-binding</keyword>
<proteinExistence type="predicted"/>
<dbReference type="GeneID" id="36552057"/>
<dbReference type="InterPro" id="IPR013126">
    <property type="entry name" value="Hsp_70_fam"/>
</dbReference>
<dbReference type="STRING" id="1392250.A0A2I2G5E2"/>
<dbReference type="InterPro" id="IPR043129">
    <property type="entry name" value="ATPase_NBD"/>
</dbReference>